<evidence type="ECO:0000313" key="2">
    <source>
        <dbReference type="EMBL" id="KAH7322799.1"/>
    </source>
</evidence>
<keyword evidence="1" id="KW-0732">Signal</keyword>
<accession>A0A8K0SXB1</accession>
<keyword evidence="3" id="KW-1185">Reference proteome</keyword>
<dbReference type="Proteomes" id="UP000813444">
    <property type="component" value="Unassembled WGS sequence"/>
</dbReference>
<reference evidence="2" key="1">
    <citation type="journal article" date="2021" name="Nat. Commun.">
        <title>Genetic determinants of endophytism in the Arabidopsis root mycobiome.</title>
        <authorList>
            <person name="Mesny F."/>
            <person name="Miyauchi S."/>
            <person name="Thiergart T."/>
            <person name="Pickel B."/>
            <person name="Atanasova L."/>
            <person name="Karlsson M."/>
            <person name="Huettel B."/>
            <person name="Barry K.W."/>
            <person name="Haridas S."/>
            <person name="Chen C."/>
            <person name="Bauer D."/>
            <person name="Andreopoulos W."/>
            <person name="Pangilinan J."/>
            <person name="LaButti K."/>
            <person name="Riley R."/>
            <person name="Lipzen A."/>
            <person name="Clum A."/>
            <person name="Drula E."/>
            <person name="Henrissat B."/>
            <person name="Kohler A."/>
            <person name="Grigoriev I.V."/>
            <person name="Martin F.M."/>
            <person name="Hacquard S."/>
        </authorList>
    </citation>
    <scope>NUCLEOTIDE SEQUENCE</scope>
    <source>
        <strain evidence="2">MPI-CAGE-CH-0235</strain>
    </source>
</reference>
<dbReference type="AlphaFoldDB" id="A0A8K0SXB1"/>
<dbReference type="EMBL" id="JAGPNK010000004">
    <property type="protein sequence ID" value="KAH7322799.1"/>
    <property type="molecule type" value="Genomic_DNA"/>
</dbReference>
<protein>
    <recommendedName>
        <fullName evidence="4">Secreted protein</fullName>
    </recommendedName>
</protein>
<name>A0A8K0SXB1_9HYPO</name>
<feature type="signal peptide" evidence="1">
    <location>
        <begin position="1"/>
        <end position="18"/>
    </location>
</feature>
<sequence>MCVCVCVCVCVFVRACEAEEGQEEGVTYVEECCKLRTLNDGEGGLLCKCKLEFEQRSRWMMTYSSRNGALGKR</sequence>
<proteinExistence type="predicted"/>
<organism evidence="2 3">
    <name type="scientific">Stachybotrys elegans</name>
    <dbReference type="NCBI Taxonomy" id="80388"/>
    <lineage>
        <taxon>Eukaryota</taxon>
        <taxon>Fungi</taxon>
        <taxon>Dikarya</taxon>
        <taxon>Ascomycota</taxon>
        <taxon>Pezizomycotina</taxon>
        <taxon>Sordariomycetes</taxon>
        <taxon>Hypocreomycetidae</taxon>
        <taxon>Hypocreales</taxon>
        <taxon>Stachybotryaceae</taxon>
        <taxon>Stachybotrys</taxon>
    </lineage>
</organism>
<gene>
    <name evidence="2" type="ORF">B0I35DRAFT_188365</name>
</gene>
<evidence type="ECO:0008006" key="4">
    <source>
        <dbReference type="Google" id="ProtNLM"/>
    </source>
</evidence>
<evidence type="ECO:0000256" key="1">
    <source>
        <dbReference type="SAM" id="SignalP"/>
    </source>
</evidence>
<comment type="caution">
    <text evidence="2">The sequence shown here is derived from an EMBL/GenBank/DDBJ whole genome shotgun (WGS) entry which is preliminary data.</text>
</comment>
<feature type="chain" id="PRO_5035454391" description="Secreted protein" evidence="1">
    <location>
        <begin position="19"/>
        <end position="73"/>
    </location>
</feature>
<evidence type="ECO:0000313" key="3">
    <source>
        <dbReference type="Proteomes" id="UP000813444"/>
    </source>
</evidence>